<feature type="domain" description="GRF-type" evidence="7">
    <location>
        <begin position="27"/>
        <end position="70"/>
    </location>
</feature>
<dbReference type="PROSITE" id="PS51999">
    <property type="entry name" value="ZF_GRF"/>
    <property type="match status" value="1"/>
</dbReference>
<evidence type="ECO:0000313" key="8">
    <source>
        <dbReference type="EMBL" id="OSD06813.1"/>
    </source>
</evidence>
<proteinExistence type="predicted"/>
<dbReference type="STRING" id="1353009.A0A1Y2J1N7"/>
<evidence type="ECO:0000256" key="2">
    <source>
        <dbReference type="ARBA" id="ARBA00022771"/>
    </source>
</evidence>
<evidence type="ECO:0000259" key="7">
    <source>
        <dbReference type="PROSITE" id="PS51999"/>
    </source>
</evidence>
<sequence length="538" mass="57612">MSQSSTHSVQTFVNDVAPVNDEGQVVCYHRLPAKRMTSRTPTNPNRDFFSCSKNRDDPDKCKFFVWADDPKLCSALQSKRGLLQQPSPATPERPSQAKRALFSRSPTMASASYQKRHRTPSPTPDRQSASDGSGGVKHRKVGGAEHSGHPLGGPTPSDAYSQQAVRVPDSERAAQDERRAARLKSIQDALLAVQATPRDPSPASSSGFVSREHIAGPSRLSSYQRPSDVPSNVSTPASLSQNIPSQQGFSRPPQDAQSDAGTSIYAEVELAEMEDMESRAVQTSPIDDDGSMFEDEFWSSPPRSVIGLSAPIPEVGTGSSREGGHRVPDVPPASAADRSDSSMAPQTPGRSAPSRVFSPGGNESERNPSMLLTPPPSSQPLYGFGTGAGPSAAQRGRAHLLDVQDSPTASKGKRPERSDSSGGSQSWRMLQHDPENPFLSPVVSQRGASPAPTAISVADSVGGTLSAGALSADSIASHIAALQSLPEYISKLERREKAARKSAEIKGRKICELEEEVQRLRKEKRALEETVAALQMRR</sequence>
<dbReference type="Pfam" id="PF06839">
    <property type="entry name" value="Zn_ribbon_GRF"/>
    <property type="match status" value="1"/>
</dbReference>
<keyword evidence="1" id="KW-0479">Metal-binding</keyword>
<dbReference type="Proteomes" id="UP000193067">
    <property type="component" value="Unassembled WGS sequence"/>
</dbReference>
<dbReference type="CDD" id="cd14686">
    <property type="entry name" value="bZIP"/>
    <property type="match status" value="1"/>
</dbReference>
<evidence type="ECO:0000313" key="9">
    <source>
        <dbReference type="Proteomes" id="UP000193067"/>
    </source>
</evidence>
<feature type="compositionally biased region" description="Acidic residues" evidence="6">
    <location>
        <begin position="286"/>
        <end position="297"/>
    </location>
</feature>
<dbReference type="AlphaFoldDB" id="A0A1Y2J1N7"/>
<dbReference type="EMBL" id="KZ084089">
    <property type="protein sequence ID" value="OSD06813.1"/>
    <property type="molecule type" value="Genomic_DNA"/>
</dbReference>
<keyword evidence="2 4" id="KW-0863">Zinc-finger</keyword>
<feature type="compositionally biased region" description="Polar residues" evidence="6">
    <location>
        <begin position="219"/>
        <end position="261"/>
    </location>
</feature>
<evidence type="ECO:0000256" key="6">
    <source>
        <dbReference type="SAM" id="MobiDB-lite"/>
    </source>
</evidence>
<feature type="compositionally biased region" description="Low complexity" evidence="6">
    <location>
        <begin position="332"/>
        <end position="345"/>
    </location>
</feature>
<evidence type="ECO:0000256" key="3">
    <source>
        <dbReference type="ARBA" id="ARBA00022833"/>
    </source>
</evidence>
<organism evidence="8 9">
    <name type="scientific">Trametes coccinea (strain BRFM310)</name>
    <name type="common">Pycnoporus coccineus</name>
    <dbReference type="NCBI Taxonomy" id="1353009"/>
    <lineage>
        <taxon>Eukaryota</taxon>
        <taxon>Fungi</taxon>
        <taxon>Dikarya</taxon>
        <taxon>Basidiomycota</taxon>
        <taxon>Agaricomycotina</taxon>
        <taxon>Agaricomycetes</taxon>
        <taxon>Polyporales</taxon>
        <taxon>Polyporaceae</taxon>
        <taxon>Trametes</taxon>
    </lineage>
</organism>
<evidence type="ECO:0000256" key="5">
    <source>
        <dbReference type="SAM" id="Coils"/>
    </source>
</evidence>
<keyword evidence="5" id="KW-0175">Coiled coil</keyword>
<feature type="compositionally biased region" description="Basic and acidic residues" evidence="6">
    <location>
        <begin position="168"/>
        <end position="180"/>
    </location>
</feature>
<accession>A0A1Y2J1N7</accession>
<name>A0A1Y2J1N7_TRAC3</name>
<feature type="coiled-coil region" evidence="5">
    <location>
        <begin position="510"/>
        <end position="537"/>
    </location>
</feature>
<feature type="compositionally biased region" description="Polar residues" evidence="6">
    <location>
        <begin position="104"/>
        <end position="113"/>
    </location>
</feature>
<reference evidence="8 9" key="1">
    <citation type="journal article" date="2015" name="Biotechnol. Biofuels">
        <title>Enhanced degradation of softwood versus hardwood by the white-rot fungus Pycnoporus coccineus.</title>
        <authorList>
            <person name="Couturier M."/>
            <person name="Navarro D."/>
            <person name="Chevret D."/>
            <person name="Henrissat B."/>
            <person name="Piumi F."/>
            <person name="Ruiz-Duenas F.J."/>
            <person name="Martinez A.T."/>
            <person name="Grigoriev I.V."/>
            <person name="Riley R."/>
            <person name="Lipzen A."/>
            <person name="Berrin J.G."/>
            <person name="Master E.R."/>
            <person name="Rosso M.N."/>
        </authorList>
    </citation>
    <scope>NUCLEOTIDE SEQUENCE [LARGE SCALE GENOMIC DNA]</scope>
    <source>
        <strain evidence="8 9">BRFM310</strain>
    </source>
</reference>
<dbReference type="OrthoDB" id="5418639at2759"/>
<evidence type="ECO:0000256" key="1">
    <source>
        <dbReference type="ARBA" id="ARBA00022723"/>
    </source>
</evidence>
<keyword evidence="9" id="KW-1185">Reference proteome</keyword>
<evidence type="ECO:0000256" key="4">
    <source>
        <dbReference type="PROSITE-ProRule" id="PRU01343"/>
    </source>
</evidence>
<gene>
    <name evidence="8" type="ORF">PYCCODRAFT_1474235</name>
</gene>
<protein>
    <recommendedName>
        <fullName evidence="7">GRF-type domain-containing protein</fullName>
    </recommendedName>
</protein>
<keyword evidence="3" id="KW-0862">Zinc</keyword>
<feature type="region of interest" description="Disordered" evidence="6">
    <location>
        <begin position="81"/>
        <end position="454"/>
    </location>
</feature>
<dbReference type="GO" id="GO:0008270">
    <property type="term" value="F:zinc ion binding"/>
    <property type="evidence" value="ECO:0007669"/>
    <property type="project" value="UniProtKB-KW"/>
</dbReference>
<dbReference type="InterPro" id="IPR010666">
    <property type="entry name" value="Znf_GRF"/>
</dbReference>